<dbReference type="Pfam" id="PF06325">
    <property type="entry name" value="PrmA"/>
    <property type="match status" value="1"/>
</dbReference>
<keyword evidence="3" id="KW-1185">Reference proteome</keyword>
<gene>
    <name evidence="2" type="ORF">VNO80_31565</name>
</gene>
<reference evidence="2 3" key="1">
    <citation type="submission" date="2024-01" db="EMBL/GenBank/DDBJ databases">
        <title>The genomes of 5 underutilized Papilionoideae crops provide insights into root nodulation and disease resistanc.</title>
        <authorList>
            <person name="Jiang F."/>
        </authorList>
    </citation>
    <scope>NUCLEOTIDE SEQUENCE [LARGE SCALE GENOMIC DNA]</scope>
    <source>
        <strain evidence="2">JINMINGXINNONG_FW02</strain>
        <tissue evidence="2">Leaves</tissue>
    </source>
</reference>
<proteinExistence type="predicted"/>
<dbReference type="GO" id="GO:0042054">
    <property type="term" value="F:histone methyltransferase activity"/>
    <property type="evidence" value="ECO:0007669"/>
    <property type="project" value="TreeGrafter"/>
</dbReference>
<dbReference type="PANTHER" id="PTHR11006">
    <property type="entry name" value="PROTEIN ARGININE N-METHYLTRANSFERASE"/>
    <property type="match status" value="1"/>
</dbReference>
<dbReference type="PROSITE" id="PS51257">
    <property type="entry name" value="PROKAR_LIPOPROTEIN"/>
    <property type="match status" value="1"/>
</dbReference>
<comment type="caution">
    <text evidence="2">The sequence shown here is derived from an EMBL/GenBank/DDBJ whole genome shotgun (WGS) entry which is preliminary data.</text>
</comment>
<evidence type="ECO:0000256" key="1">
    <source>
        <dbReference type="ARBA" id="ARBA00022691"/>
    </source>
</evidence>
<dbReference type="SUPFAM" id="SSF53335">
    <property type="entry name" value="S-adenosyl-L-methionine-dependent methyltransferases"/>
    <property type="match status" value="1"/>
</dbReference>
<sequence>MIKVPLPLPLLLSFHLSHQHSFSVFTSCFPMQDRVRTETYREAIMQYQSFIAGKVVVDVGRGTGILSIFCAQAVAKRLWCTQLMPVSDIALQVEIVNKLLHIFTLNTSFQLVTFFWELANEVVKANNLSDVVVVLHGRVERNLKTLRQDGNYMEALRRSVLLWP</sequence>
<evidence type="ECO:0000313" key="3">
    <source>
        <dbReference type="Proteomes" id="UP001374584"/>
    </source>
</evidence>
<dbReference type="InterPro" id="IPR029063">
    <property type="entry name" value="SAM-dependent_MTases_sf"/>
</dbReference>
<dbReference type="AlphaFoldDB" id="A0AAN9Q720"/>
<accession>A0AAN9Q720</accession>
<dbReference type="PANTHER" id="PTHR11006:SF73">
    <property type="entry name" value="PROTEIN ARGININE N-METHYLTRANSFERASE 6"/>
    <property type="match status" value="1"/>
</dbReference>
<keyword evidence="1" id="KW-0949">S-adenosyl-L-methionine</keyword>
<organism evidence="2 3">
    <name type="scientific">Phaseolus coccineus</name>
    <name type="common">Scarlet runner bean</name>
    <name type="synonym">Phaseolus multiflorus</name>
    <dbReference type="NCBI Taxonomy" id="3886"/>
    <lineage>
        <taxon>Eukaryota</taxon>
        <taxon>Viridiplantae</taxon>
        <taxon>Streptophyta</taxon>
        <taxon>Embryophyta</taxon>
        <taxon>Tracheophyta</taxon>
        <taxon>Spermatophyta</taxon>
        <taxon>Magnoliopsida</taxon>
        <taxon>eudicotyledons</taxon>
        <taxon>Gunneridae</taxon>
        <taxon>Pentapetalae</taxon>
        <taxon>rosids</taxon>
        <taxon>fabids</taxon>
        <taxon>Fabales</taxon>
        <taxon>Fabaceae</taxon>
        <taxon>Papilionoideae</taxon>
        <taxon>50 kb inversion clade</taxon>
        <taxon>NPAAA clade</taxon>
        <taxon>indigoferoid/millettioid clade</taxon>
        <taxon>Phaseoleae</taxon>
        <taxon>Phaseolus</taxon>
    </lineage>
</organism>
<dbReference type="Gene3D" id="3.40.50.150">
    <property type="entry name" value="Vaccinia Virus protein VP39"/>
    <property type="match status" value="1"/>
</dbReference>
<protein>
    <submittedName>
        <fullName evidence="2">Uncharacterized protein</fullName>
    </submittedName>
</protein>
<dbReference type="GO" id="GO:0016274">
    <property type="term" value="F:protein-arginine N-methyltransferase activity"/>
    <property type="evidence" value="ECO:0007669"/>
    <property type="project" value="InterPro"/>
</dbReference>
<evidence type="ECO:0000313" key="2">
    <source>
        <dbReference type="EMBL" id="KAK7327200.1"/>
    </source>
</evidence>
<name>A0AAN9Q720_PHACN</name>
<dbReference type="InterPro" id="IPR025799">
    <property type="entry name" value="Arg_MeTrfase"/>
</dbReference>
<dbReference type="EMBL" id="JAYMYR010000017">
    <property type="protein sequence ID" value="KAK7327200.1"/>
    <property type="molecule type" value="Genomic_DNA"/>
</dbReference>
<dbReference type="Proteomes" id="UP001374584">
    <property type="component" value="Unassembled WGS sequence"/>
</dbReference>